<reference evidence="4 5" key="1">
    <citation type="submission" date="2019-08" db="EMBL/GenBank/DDBJ databases">
        <authorList>
            <person name="Liang Q."/>
        </authorList>
    </citation>
    <scope>NUCLEOTIDE SEQUENCE [LARGE SCALE GENOMIC DNA]</scope>
    <source>
        <strain evidence="4 5">V1718</strain>
    </source>
</reference>
<accession>A0A5B8XZQ3</accession>
<dbReference type="PANTHER" id="PTHR44591:SF3">
    <property type="entry name" value="RESPONSE REGULATORY DOMAIN-CONTAINING PROTEIN"/>
    <property type="match status" value="1"/>
</dbReference>
<dbReference type="Pfam" id="PF00072">
    <property type="entry name" value="Response_reg"/>
    <property type="match status" value="1"/>
</dbReference>
<gene>
    <name evidence="4" type="ORF">FRD01_20395</name>
</gene>
<name>A0A5B8XZQ3_9DELT</name>
<proteinExistence type="predicted"/>
<dbReference type="InterPro" id="IPR050595">
    <property type="entry name" value="Bact_response_regulator"/>
</dbReference>
<organism evidence="4 5">
    <name type="scientific">Microvenator marinus</name>
    <dbReference type="NCBI Taxonomy" id="2600177"/>
    <lineage>
        <taxon>Bacteria</taxon>
        <taxon>Deltaproteobacteria</taxon>
        <taxon>Bradymonadales</taxon>
        <taxon>Microvenatoraceae</taxon>
        <taxon>Microvenator</taxon>
    </lineage>
</organism>
<dbReference type="SMART" id="SM00448">
    <property type="entry name" value="REC"/>
    <property type="match status" value="1"/>
</dbReference>
<keyword evidence="1 2" id="KW-0597">Phosphoprotein</keyword>
<evidence type="ECO:0000259" key="3">
    <source>
        <dbReference type="PROSITE" id="PS50110"/>
    </source>
</evidence>
<feature type="modified residue" description="4-aspartylphosphate" evidence="2">
    <location>
        <position position="52"/>
    </location>
</feature>
<evidence type="ECO:0000256" key="1">
    <source>
        <dbReference type="ARBA" id="ARBA00022553"/>
    </source>
</evidence>
<keyword evidence="5" id="KW-1185">Reference proteome</keyword>
<feature type="domain" description="Response regulatory" evidence="3">
    <location>
        <begin position="3"/>
        <end position="120"/>
    </location>
</feature>
<dbReference type="OrthoDB" id="9794815at2"/>
<dbReference type="SUPFAM" id="SSF52172">
    <property type="entry name" value="CheY-like"/>
    <property type="match status" value="1"/>
</dbReference>
<dbReference type="CDD" id="cd17574">
    <property type="entry name" value="REC_OmpR"/>
    <property type="match status" value="1"/>
</dbReference>
<dbReference type="Proteomes" id="UP000321595">
    <property type="component" value="Chromosome"/>
</dbReference>
<evidence type="ECO:0000256" key="2">
    <source>
        <dbReference type="PROSITE-ProRule" id="PRU00169"/>
    </source>
</evidence>
<dbReference type="PROSITE" id="PS50110">
    <property type="entry name" value="RESPONSE_REGULATORY"/>
    <property type="match status" value="1"/>
</dbReference>
<dbReference type="EMBL" id="CP042467">
    <property type="protein sequence ID" value="QED29553.1"/>
    <property type="molecule type" value="Genomic_DNA"/>
</dbReference>
<dbReference type="InterPro" id="IPR011006">
    <property type="entry name" value="CheY-like_superfamily"/>
</dbReference>
<evidence type="ECO:0000313" key="4">
    <source>
        <dbReference type="EMBL" id="QED29553.1"/>
    </source>
</evidence>
<sequence>MKKILVVEDDPINATMVFDYLTSQGFDVALVMNGHDAVDKYTQLEPDLMLLDILLPQKNGFNVCMEIRRLNEKVCPIIMMSAVHNDEQTQAFVRNDLEVVAFISKPFKLKELLTLVEEALLSDAA</sequence>
<dbReference type="Gene3D" id="3.40.50.2300">
    <property type="match status" value="1"/>
</dbReference>
<evidence type="ECO:0000313" key="5">
    <source>
        <dbReference type="Proteomes" id="UP000321595"/>
    </source>
</evidence>
<dbReference type="PANTHER" id="PTHR44591">
    <property type="entry name" value="STRESS RESPONSE REGULATOR PROTEIN 1"/>
    <property type="match status" value="1"/>
</dbReference>
<dbReference type="KEGG" id="bbae:FRD01_20395"/>
<dbReference type="GO" id="GO:0000160">
    <property type="term" value="P:phosphorelay signal transduction system"/>
    <property type="evidence" value="ECO:0007669"/>
    <property type="project" value="InterPro"/>
</dbReference>
<protein>
    <submittedName>
        <fullName evidence="4">Response regulator</fullName>
    </submittedName>
</protein>
<dbReference type="AlphaFoldDB" id="A0A5B8XZQ3"/>
<dbReference type="InterPro" id="IPR001789">
    <property type="entry name" value="Sig_transdc_resp-reg_receiver"/>
</dbReference>
<dbReference type="RefSeq" id="WP_146962786.1">
    <property type="nucleotide sequence ID" value="NZ_CP042467.1"/>
</dbReference>